<evidence type="ECO:0000256" key="10">
    <source>
        <dbReference type="ARBA" id="ARBA00023136"/>
    </source>
</evidence>
<dbReference type="InterPro" id="IPR042240">
    <property type="entry name" value="CHASE_sf"/>
</dbReference>
<dbReference type="InterPro" id="IPR036890">
    <property type="entry name" value="HATPase_C_sf"/>
</dbReference>
<keyword evidence="2" id="KW-0597">Phosphoprotein</keyword>
<gene>
    <name evidence="15" type="ORF">NEF87_003272</name>
</gene>
<dbReference type="Proteomes" id="UP001208689">
    <property type="component" value="Chromosome"/>
</dbReference>
<dbReference type="InterPro" id="IPR006189">
    <property type="entry name" value="CHASE_dom"/>
</dbReference>
<dbReference type="Pfam" id="PF00512">
    <property type="entry name" value="HisKA"/>
    <property type="match status" value="1"/>
</dbReference>
<organism evidence="15 16">
    <name type="scientific">Candidatus Lokiarchaeum ossiferum</name>
    <dbReference type="NCBI Taxonomy" id="2951803"/>
    <lineage>
        <taxon>Archaea</taxon>
        <taxon>Promethearchaeati</taxon>
        <taxon>Promethearchaeota</taxon>
        <taxon>Promethearchaeia</taxon>
        <taxon>Promethearchaeales</taxon>
        <taxon>Promethearchaeaceae</taxon>
        <taxon>Candidatus Lokiarchaeum</taxon>
    </lineage>
</organism>
<keyword evidence="5" id="KW-0547">Nucleotide-binding</keyword>
<dbReference type="InterPro" id="IPR001789">
    <property type="entry name" value="Sig_transdc_resp-reg_receiver"/>
</dbReference>
<feature type="transmembrane region" description="Helical" evidence="11">
    <location>
        <begin position="274"/>
        <end position="295"/>
    </location>
</feature>
<dbReference type="PROSITE" id="PS50110">
    <property type="entry name" value="RESPONSE_REGULATORY"/>
    <property type="match status" value="1"/>
</dbReference>
<keyword evidence="10 11" id="KW-0472">Membrane</keyword>
<keyword evidence="3 15" id="KW-0808">Transferase</keyword>
<feature type="domain" description="Histidine kinase" evidence="12">
    <location>
        <begin position="330"/>
        <end position="561"/>
    </location>
</feature>
<feature type="domain" description="Response regulatory" evidence="13">
    <location>
        <begin position="586"/>
        <end position="700"/>
    </location>
</feature>
<evidence type="ECO:0000256" key="6">
    <source>
        <dbReference type="ARBA" id="ARBA00022777"/>
    </source>
</evidence>
<evidence type="ECO:0000256" key="7">
    <source>
        <dbReference type="ARBA" id="ARBA00022840"/>
    </source>
</evidence>
<dbReference type="InterPro" id="IPR011006">
    <property type="entry name" value="CheY-like_superfamily"/>
</dbReference>
<keyword evidence="8 11" id="KW-1133">Transmembrane helix</keyword>
<evidence type="ECO:0000259" key="13">
    <source>
        <dbReference type="PROSITE" id="PS50110"/>
    </source>
</evidence>
<keyword evidence="9" id="KW-0902">Two-component regulatory system</keyword>
<keyword evidence="6 15" id="KW-0418">Kinase</keyword>
<evidence type="ECO:0000313" key="16">
    <source>
        <dbReference type="Proteomes" id="UP001208689"/>
    </source>
</evidence>
<evidence type="ECO:0000259" key="14">
    <source>
        <dbReference type="PROSITE" id="PS50839"/>
    </source>
</evidence>
<evidence type="ECO:0000256" key="1">
    <source>
        <dbReference type="ARBA" id="ARBA00004370"/>
    </source>
</evidence>
<evidence type="ECO:0000256" key="11">
    <source>
        <dbReference type="SAM" id="Phobius"/>
    </source>
</evidence>
<dbReference type="GO" id="GO:0004673">
    <property type="term" value="F:protein histidine kinase activity"/>
    <property type="evidence" value="ECO:0007669"/>
    <property type="project" value="UniProtKB-EC"/>
</dbReference>
<dbReference type="InterPro" id="IPR005467">
    <property type="entry name" value="His_kinase_dom"/>
</dbReference>
<dbReference type="InterPro" id="IPR036097">
    <property type="entry name" value="HisK_dim/P_sf"/>
</dbReference>
<dbReference type="SUPFAM" id="SSF47384">
    <property type="entry name" value="Homodimeric domain of signal transducing histidine kinase"/>
    <property type="match status" value="1"/>
</dbReference>
<comment type="subcellular location">
    <subcellularLocation>
        <location evidence="1">Membrane</location>
    </subcellularLocation>
</comment>
<proteinExistence type="predicted"/>
<accession>A0ABY6HXB3</accession>
<feature type="transmembrane region" description="Helical" evidence="11">
    <location>
        <begin position="20"/>
        <end position="36"/>
    </location>
</feature>
<dbReference type="PRINTS" id="PR00344">
    <property type="entry name" value="BCTRLSENSOR"/>
</dbReference>
<dbReference type="Gene3D" id="3.30.565.10">
    <property type="entry name" value="Histidine kinase-like ATPase, C-terminal domain"/>
    <property type="match status" value="1"/>
</dbReference>
<dbReference type="PROSITE" id="PS50839">
    <property type="entry name" value="CHASE"/>
    <property type="match status" value="1"/>
</dbReference>
<dbReference type="SUPFAM" id="SSF55874">
    <property type="entry name" value="ATPase domain of HSP90 chaperone/DNA topoisomerase II/histidine kinase"/>
    <property type="match status" value="1"/>
</dbReference>
<evidence type="ECO:0000259" key="12">
    <source>
        <dbReference type="PROSITE" id="PS50109"/>
    </source>
</evidence>
<evidence type="ECO:0000256" key="9">
    <source>
        <dbReference type="ARBA" id="ARBA00023012"/>
    </source>
</evidence>
<keyword evidence="4 11" id="KW-0812">Transmembrane</keyword>
<dbReference type="Pfam" id="PF02518">
    <property type="entry name" value="HATPase_c"/>
    <property type="match status" value="1"/>
</dbReference>
<dbReference type="CDD" id="cd00156">
    <property type="entry name" value="REC"/>
    <property type="match status" value="1"/>
</dbReference>
<dbReference type="InterPro" id="IPR003661">
    <property type="entry name" value="HisK_dim/P_dom"/>
</dbReference>
<dbReference type="Gene3D" id="3.30.450.350">
    <property type="entry name" value="CHASE domain"/>
    <property type="match status" value="1"/>
</dbReference>
<dbReference type="PROSITE" id="PS50109">
    <property type="entry name" value="HIS_KIN"/>
    <property type="match status" value="1"/>
</dbReference>
<dbReference type="PANTHER" id="PTHR43065">
    <property type="entry name" value="SENSOR HISTIDINE KINASE"/>
    <property type="match status" value="1"/>
</dbReference>
<evidence type="ECO:0000256" key="5">
    <source>
        <dbReference type="ARBA" id="ARBA00022741"/>
    </source>
</evidence>
<name>A0ABY6HXB3_9ARCH</name>
<dbReference type="Gene3D" id="3.40.50.2300">
    <property type="match status" value="1"/>
</dbReference>
<feature type="domain" description="CHASE" evidence="14">
    <location>
        <begin position="118"/>
        <end position="229"/>
    </location>
</feature>
<evidence type="ECO:0000256" key="8">
    <source>
        <dbReference type="ARBA" id="ARBA00022989"/>
    </source>
</evidence>
<evidence type="ECO:0000256" key="4">
    <source>
        <dbReference type="ARBA" id="ARBA00022692"/>
    </source>
</evidence>
<protein>
    <submittedName>
        <fullName evidence="15">Sensor histidine kinase RcsC</fullName>
        <ecNumber evidence="15">2.7.13.3</ecNumber>
    </submittedName>
</protein>
<dbReference type="InterPro" id="IPR004358">
    <property type="entry name" value="Sig_transdc_His_kin-like_C"/>
</dbReference>
<dbReference type="PANTHER" id="PTHR43065:SF46">
    <property type="entry name" value="C4-DICARBOXYLATE TRANSPORT SENSOR PROTEIN DCTB"/>
    <property type="match status" value="1"/>
</dbReference>
<dbReference type="Gene3D" id="1.10.287.130">
    <property type="match status" value="1"/>
</dbReference>
<dbReference type="EC" id="2.7.13.3" evidence="15"/>
<evidence type="ECO:0000256" key="2">
    <source>
        <dbReference type="ARBA" id="ARBA00022553"/>
    </source>
</evidence>
<dbReference type="SMART" id="SM00448">
    <property type="entry name" value="REC"/>
    <property type="match status" value="1"/>
</dbReference>
<dbReference type="SUPFAM" id="SSF52172">
    <property type="entry name" value="CheY-like"/>
    <property type="match status" value="1"/>
</dbReference>
<evidence type="ECO:0000256" key="3">
    <source>
        <dbReference type="ARBA" id="ARBA00022679"/>
    </source>
</evidence>
<dbReference type="SMART" id="SM00388">
    <property type="entry name" value="HisKA"/>
    <property type="match status" value="1"/>
</dbReference>
<reference evidence="15" key="1">
    <citation type="submission" date="2022-09" db="EMBL/GenBank/DDBJ databases">
        <title>Actin cytoskeleton and complex cell architecture in an #Asgard archaeon.</title>
        <authorList>
            <person name="Ponce Toledo R.I."/>
            <person name="Schleper C."/>
            <person name="Rodrigues Oliveira T."/>
            <person name="Wollweber F."/>
            <person name="Xu J."/>
            <person name="Rittmann S."/>
            <person name="Klingl A."/>
            <person name="Pilhofer M."/>
        </authorList>
    </citation>
    <scope>NUCLEOTIDE SEQUENCE</scope>
    <source>
        <strain evidence="15">B-35</strain>
    </source>
</reference>
<keyword evidence="16" id="KW-1185">Reference proteome</keyword>
<dbReference type="SMART" id="SM00387">
    <property type="entry name" value="HATPase_c"/>
    <property type="match status" value="1"/>
</dbReference>
<dbReference type="Pfam" id="PF00072">
    <property type="entry name" value="Response_reg"/>
    <property type="match status" value="1"/>
</dbReference>
<evidence type="ECO:0000313" key="15">
    <source>
        <dbReference type="EMBL" id="UYP46987.1"/>
    </source>
</evidence>
<keyword evidence="7" id="KW-0067">ATP-binding</keyword>
<dbReference type="EMBL" id="CP104013">
    <property type="protein sequence ID" value="UYP46987.1"/>
    <property type="molecule type" value="Genomic_DNA"/>
</dbReference>
<sequence>MKGKEFFKKNQQFIHNLTPFLLFGIFFIGTFVFWVFDVKQDQTKLKNETELLSNFMRSKIEDDISQRIELIEIFANDWVNIQRTENLNSSTRFYLKVPYYFEFFPGYLAINWINTSGVISWVYPEENNQGAVNKSVVKLLSGAENIAFSKARDDGLVGMTNVTTLFQGGMGLVTYHPLIYVNTTTKVTEIVGYFNVVFQINPLIEELIKQTPILQDFSFELQEFNSSVYHYQEDFDLKSDYCSTKQIHFYGRVWEFHLSPNSSSISNTGYFAKWHYIVISLFSSIIIFLFARSLVKKTELIEKTFLEKSEVETQLFQAQKMEALGTLAGGVAHDFNNILMGLQGNLFLLKEDVLDIISDSDKQKEYSENFADIEELTQRAQEMTSNILTFSRQTDFEKEAIEIKNLLKKTIKIFSKTIDKRIHINSNWNETPVYILGNQTKLHQIITNILVNSRDALIEGGNIQVSISEQPKHNTTISKSNHFYDKERELLISIKDDGVGMDEETLKHIFDPFFTTKKIGKGTGLGLSIVYRNVLSMDGFISVESQPGEGLETKIFFPIYLTNLNVEKQEVDTGNKKSFKIFSKQKILIAEDEKAISTSIRKYLQKLNLQVKHFTSGEDTLSHYIANADQYPVVILDVNLPDLNGIEIYNGIRTVNKKQDIIFITGYSQDKIPDLISPTVTWLQKPFKLEDLVKLLKQKLRNLK</sequence>
<dbReference type="InterPro" id="IPR003594">
    <property type="entry name" value="HATPase_dom"/>
</dbReference>